<dbReference type="EMBL" id="JAWLNX010000016">
    <property type="protein sequence ID" value="MEB3370090.1"/>
    <property type="molecule type" value="Genomic_DNA"/>
</dbReference>
<evidence type="ECO:0000313" key="3">
    <source>
        <dbReference type="Proteomes" id="UP001327093"/>
    </source>
</evidence>
<keyword evidence="1" id="KW-0812">Transmembrane</keyword>
<protein>
    <recommendedName>
        <fullName evidence="4">DUF4386 family protein</fullName>
    </recommendedName>
</protein>
<name>A0ABU6AEX1_9PSEU</name>
<feature type="transmembrane region" description="Helical" evidence="1">
    <location>
        <begin position="21"/>
        <end position="43"/>
    </location>
</feature>
<dbReference type="Proteomes" id="UP001327093">
    <property type="component" value="Unassembled WGS sequence"/>
</dbReference>
<keyword evidence="1" id="KW-1133">Transmembrane helix</keyword>
<feature type="transmembrane region" description="Helical" evidence="1">
    <location>
        <begin position="155"/>
        <end position="176"/>
    </location>
</feature>
<gene>
    <name evidence="2" type="ORF">R4I43_22020</name>
</gene>
<reference evidence="2 3" key="1">
    <citation type="submission" date="2023-10" db="EMBL/GenBank/DDBJ databases">
        <title>Saccharopolyspora sp. nov., isolated from mangrove soil.</title>
        <authorList>
            <person name="Lu Y."/>
            <person name="Liu W."/>
        </authorList>
    </citation>
    <scope>NUCLEOTIDE SEQUENCE [LARGE SCALE GENOMIC DNA]</scope>
    <source>
        <strain evidence="2 3">S2-29</strain>
    </source>
</reference>
<feature type="transmembrane region" description="Helical" evidence="1">
    <location>
        <begin position="183"/>
        <end position="201"/>
    </location>
</feature>
<feature type="transmembrane region" description="Helical" evidence="1">
    <location>
        <begin position="63"/>
        <end position="84"/>
    </location>
</feature>
<evidence type="ECO:0000313" key="2">
    <source>
        <dbReference type="EMBL" id="MEB3370090.1"/>
    </source>
</evidence>
<keyword evidence="1" id="KW-0472">Membrane</keyword>
<evidence type="ECO:0000256" key="1">
    <source>
        <dbReference type="SAM" id="Phobius"/>
    </source>
</evidence>
<dbReference type="RefSeq" id="WP_324267575.1">
    <property type="nucleotide sequence ID" value="NZ_JAWLNX010000016.1"/>
</dbReference>
<sequence>MTETLTARDLLTSIQDRRATYLRFGAVCALVGTLGYVVAFVLHGDLPDQSTESLLTFIADRPWALHHLLIAFCFLLWIGALSGLSHSFTGGKAWVLGRLGQTTSVLGMAVLLWHYNLDGPALEHVADAWVEAEGVEKAVLLERGTILTEATSGMFPLYVALLLGLPFVLFGLAVVCSDDYPSWLGWVGAAAGGLAFAVGSSNFAGFEVLPRNLFVLSVLLLDFWMIAVGLLMWRRGARLRSAPVA</sequence>
<feature type="transmembrane region" description="Helical" evidence="1">
    <location>
        <begin position="213"/>
        <end position="233"/>
    </location>
</feature>
<proteinExistence type="predicted"/>
<evidence type="ECO:0008006" key="4">
    <source>
        <dbReference type="Google" id="ProtNLM"/>
    </source>
</evidence>
<feature type="transmembrane region" description="Helical" evidence="1">
    <location>
        <begin position="96"/>
        <end position="115"/>
    </location>
</feature>
<accession>A0ABU6AEX1</accession>
<keyword evidence="3" id="KW-1185">Reference proteome</keyword>
<organism evidence="2 3">
    <name type="scientific">Saccharopolyspora mangrovi</name>
    <dbReference type="NCBI Taxonomy" id="3082379"/>
    <lineage>
        <taxon>Bacteria</taxon>
        <taxon>Bacillati</taxon>
        <taxon>Actinomycetota</taxon>
        <taxon>Actinomycetes</taxon>
        <taxon>Pseudonocardiales</taxon>
        <taxon>Pseudonocardiaceae</taxon>
        <taxon>Saccharopolyspora</taxon>
    </lineage>
</organism>
<comment type="caution">
    <text evidence="2">The sequence shown here is derived from an EMBL/GenBank/DDBJ whole genome shotgun (WGS) entry which is preliminary data.</text>
</comment>